<keyword evidence="6" id="KW-0456">Lyase</keyword>
<evidence type="ECO:0000256" key="1">
    <source>
        <dbReference type="ARBA" id="ARBA00001539"/>
    </source>
</evidence>
<evidence type="ECO:0000256" key="5">
    <source>
        <dbReference type="ARBA" id="ARBA00023027"/>
    </source>
</evidence>
<evidence type="ECO:0000256" key="2">
    <source>
        <dbReference type="ARBA" id="ARBA00001911"/>
    </source>
</evidence>
<accession>A0A2M7E6P6</accession>
<dbReference type="GO" id="GO:0009225">
    <property type="term" value="P:nucleotide-sugar metabolic process"/>
    <property type="evidence" value="ECO:0007669"/>
    <property type="project" value="InterPro"/>
</dbReference>
<dbReference type="InterPro" id="IPR005888">
    <property type="entry name" value="dTDP_Gluc_deHydtase"/>
</dbReference>
<dbReference type="FunFam" id="3.40.50.720:FF:000304">
    <property type="entry name" value="UDP-glucose 4,6-dehydratase"/>
    <property type="match status" value="1"/>
</dbReference>
<dbReference type="EMBL" id="PETL01000372">
    <property type="protein sequence ID" value="PIV63375.1"/>
    <property type="molecule type" value="Genomic_DNA"/>
</dbReference>
<dbReference type="Pfam" id="PF16363">
    <property type="entry name" value="GDP_Man_Dehyd"/>
    <property type="match status" value="1"/>
</dbReference>
<dbReference type="EC" id="4.2.1.46" evidence="4"/>
<dbReference type="Proteomes" id="UP000228886">
    <property type="component" value="Unassembled WGS sequence"/>
</dbReference>
<proteinExistence type="inferred from homology"/>
<evidence type="ECO:0000259" key="7">
    <source>
        <dbReference type="Pfam" id="PF16363"/>
    </source>
</evidence>
<dbReference type="PANTHER" id="PTHR43000">
    <property type="entry name" value="DTDP-D-GLUCOSE 4,6-DEHYDRATASE-RELATED"/>
    <property type="match status" value="1"/>
</dbReference>
<keyword evidence="5" id="KW-0520">NAD</keyword>
<comment type="caution">
    <text evidence="8">The sequence shown here is derived from an EMBL/GenBank/DDBJ whole genome shotgun (WGS) entry which is preliminary data.</text>
</comment>
<name>A0A2M7E6P6_9BACT</name>
<organism evidence="8 9">
    <name type="scientific">bacterium (Candidatus Ratteibacteria) CG01_land_8_20_14_3_00_40_19</name>
    <dbReference type="NCBI Taxonomy" id="2014290"/>
    <lineage>
        <taxon>Bacteria</taxon>
        <taxon>Candidatus Ratteibacteria</taxon>
    </lineage>
</organism>
<dbReference type="Gene3D" id="3.90.25.10">
    <property type="entry name" value="UDP-galactose 4-epimerase, domain 1"/>
    <property type="match status" value="1"/>
</dbReference>
<dbReference type="SUPFAM" id="SSF51735">
    <property type="entry name" value="NAD(P)-binding Rossmann-fold domains"/>
    <property type="match status" value="1"/>
</dbReference>
<evidence type="ECO:0000256" key="4">
    <source>
        <dbReference type="ARBA" id="ARBA00011990"/>
    </source>
</evidence>
<dbReference type="CDD" id="cd05246">
    <property type="entry name" value="dTDP_GD_SDR_e"/>
    <property type="match status" value="1"/>
</dbReference>
<dbReference type="Gene3D" id="3.40.50.720">
    <property type="entry name" value="NAD(P)-binding Rossmann-like Domain"/>
    <property type="match status" value="1"/>
</dbReference>
<comment type="cofactor">
    <cofactor evidence="2">
        <name>NAD(+)</name>
        <dbReference type="ChEBI" id="CHEBI:57540"/>
    </cofactor>
</comment>
<dbReference type="NCBIfam" id="TIGR01181">
    <property type="entry name" value="dTDP_gluc_dehyt"/>
    <property type="match status" value="1"/>
</dbReference>
<evidence type="ECO:0000256" key="6">
    <source>
        <dbReference type="ARBA" id="ARBA00023239"/>
    </source>
</evidence>
<dbReference type="InterPro" id="IPR016040">
    <property type="entry name" value="NAD(P)-bd_dom"/>
</dbReference>
<feature type="domain" description="NAD(P)-binding" evidence="7">
    <location>
        <begin position="4"/>
        <end position="300"/>
    </location>
</feature>
<dbReference type="GO" id="GO:0008460">
    <property type="term" value="F:dTDP-glucose 4,6-dehydratase activity"/>
    <property type="evidence" value="ECO:0007669"/>
    <property type="project" value="UniProtKB-EC"/>
</dbReference>
<evidence type="ECO:0000313" key="9">
    <source>
        <dbReference type="Proteomes" id="UP000228886"/>
    </source>
</evidence>
<gene>
    <name evidence="8" type="primary">rfbB</name>
    <name evidence="8" type="ORF">COS11_07780</name>
</gene>
<comment type="catalytic activity">
    <reaction evidence="1">
        <text>dTDP-alpha-D-glucose = dTDP-4-dehydro-6-deoxy-alpha-D-glucose + H2O</text>
        <dbReference type="Rhea" id="RHEA:17221"/>
        <dbReference type="ChEBI" id="CHEBI:15377"/>
        <dbReference type="ChEBI" id="CHEBI:57477"/>
        <dbReference type="ChEBI" id="CHEBI:57649"/>
        <dbReference type="EC" id="4.2.1.46"/>
    </reaction>
</comment>
<protein>
    <recommendedName>
        <fullName evidence="4">dTDP-glucose 4,6-dehydratase</fullName>
        <ecNumber evidence="4">4.2.1.46</ecNumber>
    </recommendedName>
</protein>
<dbReference type="AlphaFoldDB" id="A0A2M7E6P6"/>
<evidence type="ECO:0000313" key="8">
    <source>
        <dbReference type="EMBL" id="PIV63375.1"/>
    </source>
</evidence>
<sequence length="317" mass="36412">MKILITGGCGFIGSNFIHYFLKKHPEDSLVNLDNLSYAGNLENLRDIENNPNYCFIKGDICDKKVVEEAMRNCEALINFAAESHVDRSIKEAKPFIQTNVVGVFTLLEVARKSGISRFIQVGTDESYGSIKRGSFSEESPLQPNSPYAATKAAADLLVRSYFITYRLPVMITRSSNNFGPYQYPEKLIPLFIANLMENKKVPLYGRGKNIRDWLYVEDNCKAIDLILIKGKLGEIYNISGGNERTNLTITEAILKNMHQGKEMIELVKDRPGHDFRYSLNNRKIRKLGWKPEVSFREGLIKTIRWYQKNDAWWRRLK</sequence>
<dbReference type="InterPro" id="IPR036291">
    <property type="entry name" value="NAD(P)-bd_dom_sf"/>
</dbReference>
<evidence type="ECO:0000256" key="3">
    <source>
        <dbReference type="ARBA" id="ARBA00008178"/>
    </source>
</evidence>
<comment type="similarity">
    <text evidence="3">Belongs to the NAD(P)-dependent epimerase/dehydratase family. dTDP-glucose dehydratase subfamily.</text>
</comment>
<reference evidence="9" key="1">
    <citation type="submission" date="2017-09" db="EMBL/GenBank/DDBJ databases">
        <title>Depth-based differentiation of microbial function through sediment-hosted aquifers and enrichment of novel symbionts in the deep terrestrial subsurface.</title>
        <authorList>
            <person name="Probst A.J."/>
            <person name="Ladd B."/>
            <person name="Jarett J.K."/>
            <person name="Geller-Mcgrath D.E."/>
            <person name="Sieber C.M.K."/>
            <person name="Emerson J.B."/>
            <person name="Anantharaman K."/>
            <person name="Thomas B.C."/>
            <person name="Malmstrom R."/>
            <person name="Stieglmeier M."/>
            <person name="Klingl A."/>
            <person name="Woyke T."/>
            <person name="Ryan C.M."/>
            <person name="Banfield J.F."/>
        </authorList>
    </citation>
    <scope>NUCLEOTIDE SEQUENCE [LARGE SCALE GENOMIC DNA]</scope>
</reference>